<dbReference type="Gene3D" id="3.40.250.10">
    <property type="entry name" value="Rhodanese-like domain"/>
    <property type="match status" value="2"/>
</dbReference>
<keyword evidence="1" id="KW-0677">Repeat</keyword>
<dbReference type="EMBL" id="MZMT01000042">
    <property type="protein sequence ID" value="PIO43348.1"/>
    <property type="molecule type" value="Genomic_DNA"/>
</dbReference>
<evidence type="ECO:0000256" key="1">
    <source>
        <dbReference type="ARBA" id="ARBA00022737"/>
    </source>
</evidence>
<dbReference type="SUPFAM" id="SSF52821">
    <property type="entry name" value="Rhodanese/Cell cycle control phosphatase"/>
    <property type="match status" value="2"/>
</dbReference>
<sequence>MPQDPVIEIKDVSGLSNILLLDVRDKSAFDADHAEGAVRVPVELWVDAAKNSETSFADVGFWQQQIRDLGVKAKSSAIVFDDGRLTEAARVWFILQYFGATTYVLNGGWDAVKGSRITNVATQSGTQNPFIAKPGTGKVGLIEREALRDEIGNGAVIFDARTQAEFDGLDLKNNARGGHLPGALLLSHSELLDGKRLKAAATLHRLIDHTGFQPGDHIVTHCDGGGRAALAAVAAVRAGYPGVRVYYLSFADWAKDESCPIV</sequence>
<dbReference type="InterPro" id="IPR051126">
    <property type="entry name" value="Thiosulfate_sulfurtransferase"/>
</dbReference>
<evidence type="ECO:0000259" key="2">
    <source>
        <dbReference type="PROSITE" id="PS50206"/>
    </source>
</evidence>
<dbReference type="Proteomes" id="UP000232163">
    <property type="component" value="Unassembled WGS sequence"/>
</dbReference>
<keyword evidence="4" id="KW-1185">Reference proteome</keyword>
<gene>
    <name evidence="3" type="ORF">B5P45_18670</name>
</gene>
<reference evidence="3 4" key="1">
    <citation type="journal article" date="2017" name="Int J Environ Stud">
        <title>Does the Miocene-Pliocene relict legume Oxytropis triphylla form nitrogen-fixing nodules with a combination of bacterial strains?</title>
        <authorList>
            <person name="Safronova V."/>
            <person name="Belimov A."/>
            <person name="Sazanova A."/>
            <person name="Kuznetsova I."/>
            <person name="Popova J."/>
            <person name="Andronov E."/>
            <person name="Verkhozina A."/>
            <person name="Tikhonovich I."/>
        </authorList>
    </citation>
    <scope>NUCLEOTIDE SEQUENCE [LARGE SCALE GENOMIC DNA]</scope>
    <source>
        <strain evidence="3 4">Tri-38</strain>
    </source>
</reference>
<evidence type="ECO:0000313" key="3">
    <source>
        <dbReference type="EMBL" id="PIO43348.1"/>
    </source>
</evidence>
<dbReference type="Pfam" id="PF00581">
    <property type="entry name" value="Rhodanese"/>
    <property type="match status" value="2"/>
</dbReference>
<accession>A0A2N9VV30</accession>
<dbReference type="SMART" id="SM00450">
    <property type="entry name" value="RHOD"/>
    <property type="match status" value="2"/>
</dbReference>
<feature type="domain" description="Rhodanese" evidence="2">
    <location>
        <begin position="151"/>
        <end position="262"/>
    </location>
</feature>
<protein>
    <submittedName>
        <fullName evidence="3">Rhodanese family protein</fullName>
    </submittedName>
</protein>
<dbReference type="KEGG" id="pht:BLM14_24835"/>
<dbReference type="InterPro" id="IPR036873">
    <property type="entry name" value="Rhodanese-like_dom_sf"/>
</dbReference>
<feature type="domain" description="Rhodanese" evidence="2">
    <location>
        <begin position="14"/>
        <end position="121"/>
    </location>
</feature>
<organism evidence="3 4">
    <name type="scientific">Phyllobacterium zundukense</name>
    <dbReference type="NCBI Taxonomy" id="1867719"/>
    <lineage>
        <taxon>Bacteria</taxon>
        <taxon>Pseudomonadati</taxon>
        <taxon>Pseudomonadota</taxon>
        <taxon>Alphaproteobacteria</taxon>
        <taxon>Hyphomicrobiales</taxon>
        <taxon>Phyllobacteriaceae</taxon>
        <taxon>Phyllobacterium</taxon>
    </lineage>
</organism>
<dbReference type="PANTHER" id="PTHR43855">
    <property type="entry name" value="THIOSULFATE SULFURTRANSFERASE"/>
    <property type="match status" value="1"/>
</dbReference>
<dbReference type="AlphaFoldDB" id="A0A2N9VV30"/>
<name>A0A2N9VV30_9HYPH</name>
<comment type="caution">
    <text evidence="3">The sequence shown here is derived from an EMBL/GenBank/DDBJ whole genome shotgun (WGS) entry which is preliminary data.</text>
</comment>
<proteinExistence type="predicted"/>
<dbReference type="RefSeq" id="WP_100002810.1">
    <property type="nucleotide sequence ID" value="NZ_CP017942.1"/>
</dbReference>
<dbReference type="OrthoDB" id="9781034at2"/>
<dbReference type="PANTHER" id="PTHR43855:SF1">
    <property type="entry name" value="THIOSULFATE SULFURTRANSFERASE"/>
    <property type="match status" value="1"/>
</dbReference>
<dbReference type="InterPro" id="IPR001763">
    <property type="entry name" value="Rhodanese-like_dom"/>
</dbReference>
<dbReference type="PROSITE" id="PS50206">
    <property type="entry name" value="RHODANESE_3"/>
    <property type="match status" value="2"/>
</dbReference>
<evidence type="ECO:0000313" key="4">
    <source>
        <dbReference type="Proteomes" id="UP000232163"/>
    </source>
</evidence>